<dbReference type="STRING" id="1423763.FC46_GL001746"/>
<feature type="signal peptide" evidence="2">
    <location>
        <begin position="1"/>
        <end position="27"/>
    </location>
</feature>
<organism evidence="3 4">
    <name type="scientific">Lactobacillus kalixensis DSM 16043</name>
    <dbReference type="NCBI Taxonomy" id="1423763"/>
    <lineage>
        <taxon>Bacteria</taxon>
        <taxon>Bacillati</taxon>
        <taxon>Bacillota</taxon>
        <taxon>Bacilli</taxon>
        <taxon>Lactobacillales</taxon>
        <taxon>Lactobacillaceae</taxon>
        <taxon>Lactobacillus</taxon>
    </lineage>
</organism>
<keyword evidence="1" id="KW-1133">Transmembrane helix</keyword>
<keyword evidence="2" id="KW-0732">Signal</keyword>
<feature type="chain" id="PRO_5039278181" description="Firmicu-CTERM sorting domain-containing protein" evidence="2">
    <location>
        <begin position="28"/>
        <end position="240"/>
    </location>
</feature>
<proteinExistence type="predicted"/>
<evidence type="ECO:0000313" key="3">
    <source>
        <dbReference type="EMBL" id="KRL90740.1"/>
    </source>
</evidence>
<evidence type="ECO:0000256" key="2">
    <source>
        <dbReference type="SAM" id="SignalP"/>
    </source>
</evidence>
<reference evidence="3 4" key="1">
    <citation type="journal article" date="2015" name="Genome Announc.">
        <title>Expanding the biotechnology potential of lactobacilli through comparative genomics of 213 strains and associated genera.</title>
        <authorList>
            <person name="Sun Z."/>
            <person name="Harris H.M."/>
            <person name="McCann A."/>
            <person name="Guo C."/>
            <person name="Argimon S."/>
            <person name="Zhang W."/>
            <person name="Yang X."/>
            <person name="Jeffery I.B."/>
            <person name="Cooney J.C."/>
            <person name="Kagawa T.F."/>
            <person name="Liu W."/>
            <person name="Song Y."/>
            <person name="Salvetti E."/>
            <person name="Wrobel A."/>
            <person name="Rasinkangas P."/>
            <person name="Parkhill J."/>
            <person name="Rea M.C."/>
            <person name="O'Sullivan O."/>
            <person name="Ritari J."/>
            <person name="Douillard F.P."/>
            <person name="Paul Ross R."/>
            <person name="Yang R."/>
            <person name="Briner A.E."/>
            <person name="Felis G.E."/>
            <person name="de Vos W.M."/>
            <person name="Barrangou R."/>
            <person name="Klaenhammer T.R."/>
            <person name="Caufield P.W."/>
            <person name="Cui Y."/>
            <person name="Zhang H."/>
            <person name="O'Toole P.W."/>
        </authorList>
    </citation>
    <scope>NUCLEOTIDE SEQUENCE [LARGE SCALE GENOMIC DNA]</scope>
    <source>
        <strain evidence="3 4">DSM 16043</strain>
    </source>
</reference>
<protein>
    <recommendedName>
        <fullName evidence="5">Firmicu-CTERM sorting domain-containing protein</fullName>
    </recommendedName>
</protein>
<dbReference type="RefSeq" id="WP_057797855.1">
    <property type="nucleotide sequence ID" value="NZ_AZFM01000007.1"/>
</dbReference>
<evidence type="ECO:0008006" key="5">
    <source>
        <dbReference type="Google" id="ProtNLM"/>
    </source>
</evidence>
<sequence>MKDFIKKVFITSLLIFGCLFCMPFSNHQVDAKAMTPAEEWKANSFPSEDWTTDNYTYHKVGFINDSNHKQLLLYIDMYPISKKNKNDNSTDQNQNDSQYKKMMPSGYEIKIGNNVYDLSLDVYSHLYSIQKDQTEYSNIGIWDRTRGIYTTSKDACRLNSDNRYNHSVFVTIHYSMFNDKDINGSTTITLKNANLGNNQEITVTGASTFPYIPVIIAIILASITVVIYYHKKESGHHEQN</sequence>
<dbReference type="Proteomes" id="UP000051036">
    <property type="component" value="Unassembled WGS sequence"/>
</dbReference>
<dbReference type="InterPro" id="IPR026409">
    <property type="entry name" value="Firmicu_CTERM"/>
</dbReference>
<accession>A0A0R1UD44</accession>
<dbReference type="NCBIfam" id="TIGR04145">
    <property type="entry name" value="Firmicu_CTERM"/>
    <property type="match status" value="1"/>
</dbReference>
<evidence type="ECO:0000313" key="4">
    <source>
        <dbReference type="Proteomes" id="UP000051036"/>
    </source>
</evidence>
<evidence type="ECO:0000256" key="1">
    <source>
        <dbReference type="SAM" id="Phobius"/>
    </source>
</evidence>
<dbReference type="PROSITE" id="PS51257">
    <property type="entry name" value="PROKAR_LIPOPROTEIN"/>
    <property type="match status" value="1"/>
</dbReference>
<dbReference type="EMBL" id="AZFM01000007">
    <property type="protein sequence ID" value="KRL90740.1"/>
    <property type="molecule type" value="Genomic_DNA"/>
</dbReference>
<keyword evidence="1" id="KW-0812">Transmembrane</keyword>
<dbReference type="PATRIC" id="fig|1423763.3.peg.1779"/>
<feature type="transmembrane region" description="Helical" evidence="1">
    <location>
        <begin position="209"/>
        <end position="229"/>
    </location>
</feature>
<keyword evidence="4" id="KW-1185">Reference proteome</keyword>
<name>A0A0R1UD44_9LACO</name>
<comment type="caution">
    <text evidence="3">The sequence shown here is derived from an EMBL/GenBank/DDBJ whole genome shotgun (WGS) entry which is preliminary data.</text>
</comment>
<dbReference type="AlphaFoldDB" id="A0A0R1UD44"/>
<dbReference type="OrthoDB" id="2067260at2"/>
<keyword evidence="1" id="KW-0472">Membrane</keyword>
<gene>
    <name evidence="3" type="ORF">FC46_GL001746</name>
</gene>